<organism evidence="1 2">
    <name type="scientific">Candidatus Zambryskibacteria bacterium RIFOXYC1_FULL_39_10</name>
    <dbReference type="NCBI Taxonomy" id="1802779"/>
    <lineage>
        <taxon>Bacteria</taxon>
        <taxon>Candidatus Zambryskiibacteriota</taxon>
    </lineage>
</organism>
<dbReference type="Proteomes" id="UP000177697">
    <property type="component" value="Unassembled WGS sequence"/>
</dbReference>
<dbReference type="AlphaFoldDB" id="A0A1G2V2H0"/>
<reference evidence="1 2" key="1">
    <citation type="journal article" date="2016" name="Nat. Commun.">
        <title>Thousands of microbial genomes shed light on interconnected biogeochemical processes in an aquifer system.</title>
        <authorList>
            <person name="Anantharaman K."/>
            <person name="Brown C.T."/>
            <person name="Hug L.A."/>
            <person name="Sharon I."/>
            <person name="Castelle C.J."/>
            <person name="Probst A.J."/>
            <person name="Thomas B.C."/>
            <person name="Singh A."/>
            <person name="Wilkins M.J."/>
            <person name="Karaoz U."/>
            <person name="Brodie E.L."/>
            <person name="Williams K.H."/>
            <person name="Hubbard S.S."/>
            <person name="Banfield J.F."/>
        </authorList>
    </citation>
    <scope>NUCLEOTIDE SEQUENCE [LARGE SCALE GENOMIC DNA]</scope>
</reference>
<comment type="caution">
    <text evidence="1">The sequence shown here is derived from an EMBL/GenBank/DDBJ whole genome shotgun (WGS) entry which is preliminary data.</text>
</comment>
<protein>
    <submittedName>
        <fullName evidence="1">Uncharacterized protein</fullName>
    </submittedName>
</protein>
<gene>
    <name evidence="1" type="ORF">A2431_00970</name>
</gene>
<proteinExistence type="predicted"/>
<sequence length="63" mass="6999">MPTIEVKVAGGRWEGELNVIEQNSLRIDDAAWIPNGTSRTNTQVSATTLLIPFHLITEPVRIK</sequence>
<accession>A0A1G2V2H0</accession>
<evidence type="ECO:0000313" key="2">
    <source>
        <dbReference type="Proteomes" id="UP000177697"/>
    </source>
</evidence>
<dbReference type="EMBL" id="MHWW01000005">
    <property type="protein sequence ID" value="OHB15816.1"/>
    <property type="molecule type" value="Genomic_DNA"/>
</dbReference>
<name>A0A1G2V2H0_9BACT</name>
<evidence type="ECO:0000313" key="1">
    <source>
        <dbReference type="EMBL" id="OHB15816.1"/>
    </source>
</evidence>